<name>F0WRY1_9STRA</name>
<dbReference type="HOGENOM" id="CLU_1374407_0_0_1"/>
<reference evidence="4" key="2">
    <citation type="submission" date="2011-02" db="EMBL/GenBank/DDBJ databases">
        <authorList>
            <person name="MacLean D."/>
        </authorList>
    </citation>
    <scope>NUCLEOTIDE SEQUENCE</scope>
</reference>
<reference evidence="4" key="1">
    <citation type="journal article" date="2011" name="PLoS Biol.">
        <title>Gene gain and loss during evolution of obligate parasitism in the white rust pathogen of Arabidopsis thaliana.</title>
        <authorList>
            <person name="Kemen E."/>
            <person name="Gardiner A."/>
            <person name="Schultz-Larsen T."/>
            <person name="Kemen A.C."/>
            <person name="Balmuth A.L."/>
            <person name="Robert-Seilaniantz A."/>
            <person name="Bailey K."/>
            <person name="Holub E."/>
            <person name="Studholme D.J."/>
            <person name="Maclean D."/>
            <person name="Jones J.D."/>
        </authorList>
    </citation>
    <scope>NUCLEOTIDE SEQUENCE</scope>
</reference>
<dbReference type="SMART" id="SM00248">
    <property type="entry name" value="ANK"/>
    <property type="match status" value="3"/>
</dbReference>
<keyword evidence="1" id="KW-0677">Repeat</keyword>
<dbReference type="AlphaFoldDB" id="F0WRY1"/>
<dbReference type="PANTHER" id="PTHR24198">
    <property type="entry name" value="ANKYRIN REPEAT AND PROTEIN KINASE DOMAIN-CONTAINING PROTEIN"/>
    <property type="match status" value="1"/>
</dbReference>
<dbReference type="PANTHER" id="PTHR24198:SF165">
    <property type="entry name" value="ANKYRIN REPEAT-CONTAINING PROTEIN-RELATED"/>
    <property type="match status" value="1"/>
</dbReference>
<dbReference type="Gene3D" id="1.25.40.20">
    <property type="entry name" value="Ankyrin repeat-containing domain"/>
    <property type="match status" value="1"/>
</dbReference>
<accession>F0WRY1</accession>
<evidence type="ECO:0000256" key="3">
    <source>
        <dbReference type="SAM" id="MobiDB-lite"/>
    </source>
</evidence>
<sequence length="199" mass="22599">MGVSIWHEAIGAGFLSMIELLLENDFALDSHSKFDKISSRRPFHYAILEGHLDFAEAMLDRGLVDVNVQDRDGFTAIYYAATIGRDDVISMLLKETEPLQTGPSEVSHLRQQNGALSRSLDDKGTQLRDALERESEPSSQVEYLKERLQTSLKKSTEYELQLDHALKARLKDQQKIMTAMERHAELDVDVPRQRLSQQG</sequence>
<evidence type="ECO:0000313" key="4">
    <source>
        <dbReference type="EMBL" id="CCA24098.1"/>
    </source>
</evidence>
<dbReference type="EMBL" id="FR824267">
    <property type="protein sequence ID" value="CCA24098.1"/>
    <property type="molecule type" value="Genomic_DNA"/>
</dbReference>
<dbReference type="Pfam" id="PF12796">
    <property type="entry name" value="Ank_2"/>
    <property type="match status" value="1"/>
</dbReference>
<dbReference type="InterPro" id="IPR036770">
    <property type="entry name" value="Ankyrin_rpt-contain_sf"/>
</dbReference>
<feature type="compositionally biased region" description="Polar residues" evidence="3">
    <location>
        <begin position="100"/>
        <end position="116"/>
    </location>
</feature>
<dbReference type="SUPFAM" id="SSF48403">
    <property type="entry name" value="Ankyrin repeat"/>
    <property type="match status" value="1"/>
</dbReference>
<keyword evidence="2" id="KW-0040">ANK repeat</keyword>
<evidence type="ECO:0000256" key="2">
    <source>
        <dbReference type="ARBA" id="ARBA00023043"/>
    </source>
</evidence>
<organism evidence="4">
    <name type="scientific">Albugo laibachii Nc14</name>
    <dbReference type="NCBI Taxonomy" id="890382"/>
    <lineage>
        <taxon>Eukaryota</taxon>
        <taxon>Sar</taxon>
        <taxon>Stramenopiles</taxon>
        <taxon>Oomycota</taxon>
        <taxon>Peronosporomycetes</taxon>
        <taxon>Albuginales</taxon>
        <taxon>Albuginaceae</taxon>
        <taxon>Albugo</taxon>
    </lineage>
</organism>
<feature type="region of interest" description="Disordered" evidence="3">
    <location>
        <begin position="100"/>
        <end position="122"/>
    </location>
</feature>
<protein>
    <submittedName>
        <fullName evidence="4">Ankyrinlike protein putative</fullName>
    </submittedName>
</protein>
<dbReference type="InterPro" id="IPR002110">
    <property type="entry name" value="Ankyrin_rpt"/>
</dbReference>
<evidence type="ECO:0000256" key="1">
    <source>
        <dbReference type="ARBA" id="ARBA00022737"/>
    </source>
</evidence>
<proteinExistence type="predicted"/>
<gene>
    <name evidence="4" type="primary">AlNc14C222G9124</name>
    <name evidence="4" type="ORF">ALNC14_102420</name>
</gene>